<organism evidence="1 2">
    <name type="scientific">Actinospica acidithermotolerans</name>
    <dbReference type="NCBI Taxonomy" id="2828514"/>
    <lineage>
        <taxon>Bacteria</taxon>
        <taxon>Bacillati</taxon>
        <taxon>Actinomycetota</taxon>
        <taxon>Actinomycetes</taxon>
        <taxon>Catenulisporales</taxon>
        <taxon>Actinospicaceae</taxon>
        <taxon>Actinospica</taxon>
    </lineage>
</organism>
<comment type="caution">
    <text evidence="1">The sequence shown here is derived from an EMBL/GenBank/DDBJ whole genome shotgun (WGS) entry which is preliminary data.</text>
</comment>
<proteinExistence type="predicted"/>
<dbReference type="Proteomes" id="UP000676325">
    <property type="component" value="Unassembled WGS sequence"/>
</dbReference>
<sequence>MPIFGLGKKKSASAAAGRPTVSAPPAPSAAKALPGLPEARTLRGGGDADLVALLKLAEARDWTALRAGFAGFAGYDQGALISGVCADAGLLGDWLPETLKDAGDDPIAQAALGMHLINAGWAVRTAKRAQHVSQDQFRRFHEILRAAEEHLYASIELDPDSSIGWFGLLQSGIGLQVGREAQQQRFESTINRVPGHAGAYRRMHTYLHKKWFGSHESMHEFATEAMRGPYGDVLGELVAVSYVEHYLDLPKDTGERDFVKSAESRAELLEAAERSVFRADYSCPRNPYFGPNMFALAFYYAEMWPQAKAAFEITEGVATGWNYYSGDPIDLYTRFRNTAYKRAGA</sequence>
<dbReference type="RefSeq" id="WP_212516404.1">
    <property type="nucleotide sequence ID" value="NZ_JAGSOH010000004.1"/>
</dbReference>
<name>A0A941IFN9_9ACTN</name>
<keyword evidence="2" id="KW-1185">Reference proteome</keyword>
<evidence type="ECO:0008006" key="3">
    <source>
        <dbReference type="Google" id="ProtNLM"/>
    </source>
</evidence>
<protein>
    <recommendedName>
        <fullName evidence="3">DUF4034 domain-containing protein</fullName>
    </recommendedName>
</protein>
<dbReference type="EMBL" id="JAGSOH010000004">
    <property type="protein sequence ID" value="MBR7825254.1"/>
    <property type="molecule type" value="Genomic_DNA"/>
</dbReference>
<accession>A0A941IFN9</accession>
<evidence type="ECO:0000313" key="1">
    <source>
        <dbReference type="EMBL" id="MBR7825254.1"/>
    </source>
</evidence>
<gene>
    <name evidence="1" type="ORF">KDK95_02970</name>
</gene>
<dbReference type="AlphaFoldDB" id="A0A941IFN9"/>
<reference evidence="1" key="1">
    <citation type="submission" date="2021-04" db="EMBL/GenBank/DDBJ databases">
        <title>Genome based classification of Actinospica acidithermotolerans sp. nov., an actinobacterium isolated from an Indonesian hot spring.</title>
        <authorList>
            <person name="Kusuma A.B."/>
            <person name="Putra K.E."/>
            <person name="Nafisah S."/>
            <person name="Loh J."/>
            <person name="Nouioui I."/>
            <person name="Goodfellow M."/>
        </authorList>
    </citation>
    <scope>NUCLEOTIDE SEQUENCE</scope>
    <source>
        <strain evidence="1">MGRD01-02</strain>
    </source>
</reference>
<evidence type="ECO:0000313" key="2">
    <source>
        <dbReference type="Proteomes" id="UP000676325"/>
    </source>
</evidence>